<dbReference type="Gene3D" id="2.60.40.4100">
    <property type="entry name" value="Zona pellucida, ZP-C domain"/>
    <property type="match status" value="1"/>
</dbReference>
<dbReference type="GO" id="GO:0032190">
    <property type="term" value="F:acrosin binding"/>
    <property type="evidence" value="ECO:0007669"/>
    <property type="project" value="TreeGrafter"/>
</dbReference>
<feature type="domain" description="ZP" evidence="15">
    <location>
        <begin position="258"/>
        <end position="499"/>
    </location>
</feature>
<gene>
    <name evidence="16" type="ORF">D4764_21G0005620</name>
</gene>
<feature type="signal peptide" evidence="14">
    <location>
        <begin position="1"/>
        <end position="24"/>
    </location>
</feature>
<dbReference type="GO" id="GO:0035805">
    <property type="term" value="C:egg coat"/>
    <property type="evidence" value="ECO:0007669"/>
    <property type="project" value="UniProtKB-SubCell"/>
</dbReference>
<dbReference type="InterPro" id="IPR051148">
    <property type="entry name" value="Zona_Pellucida_Domain_gp"/>
</dbReference>
<dbReference type="Gene3D" id="2.60.40.3210">
    <property type="entry name" value="Zona pellucida, ZP-N domain"/>
    <property type="match status" value="1"/>
</dbReference>
<keyword evidence="8" id="KW-0472">Membrane</keyword>
<keyword evidence="17" id="KW-1185">Reference proteome</keyword>
<evidence type="ECO:0000256" key="9">
    <source>
        <dbReference type="ARBA" id="ARBA00023157"/>
    </source>
</evidence>
<reference evidence="16 17" key="1">
    <citation type="submission" date="2019-04" db="EMBL/GenBank/DDBJ databases">
        <title>Chromosome genome assembly for Takifugu flavidus.</title>
        <authorList>
            <person name="Xiao S."/>
        </authorList>
    </citation>
    <scope>NUCLEOTIDE SEQUENCE [LARGE SCALE GENOMIC DNA]</scope>
    <source>
        <strain evidence="16">HTHZ2018</strain>
        <tissue evidence="16">Muscle</tissue>
    </source>
</reference>
<evidence type="ECO:0000313" key="17">
    <source>
        <dbReference type="Proteomes" id="UP000324091"/>
    </source>
</evidence>
<evidence type="ECO:0000256" key="14">
    <source>
        <dbReference type="SAM" id="SignalP"/>
    </source>
</evidence>
<keyword evidence="6" id="KW-0812">Transmembrane</keyword>
<evidence type="ECO:0000256" key="1">
    <source>
        <dbReference type="ARBA" id="ARBA00004251"/>
    </source>
</evidence>
<keyword evidence="7" id="KW-1133">Transmembrane helix</keyword>
<dbReference type="AlphaFoldDB" id="A0A5C6NDT0"/>
<evidence type="ECO:0000256" key="5">
    <source>
        <dbReference type="ARBA" id="ARBA00022685"/>
    </source>
</evidence>
<comment type="subcellular location">
    <subcellularLocation>
        <location evidence="1">Cell membrane</location>
        <topology evidence="1">Single-pass type I membrane protein</topology>
    </subcellularLocation>
    <subcellularLocation>
        <location evidence="12">Zona pellucida</location>
    </subcellularLocation>
</comment>
<comment type="caution">
    <text evidence="16">The sequence shown here is derived from an EMBL/GenBank/DDBJ whole genome shotgun (WGS) entry which is preliminary data.</text>
</comment>
<dbReference type="GO" id="GO:0005886">
    <property type="term" value="C:plasma membrane"/>
    <property type="evidence" value="ECO:0007669"/>
    <property type="project" value="UniProtKB-SubCell"/>
</dbReference>
<dbReference type="PROSITE" id="PS51034">
    <property type="entry name" value="ZP_2"/>
    <property type="match status" value="1"/>
</dbReference>
<keyword evidence="10" id="KW-0325">Glycoprotein</keyword>
<keyword evidence="11" id="KW-0278">Fertilization</keyword>
<keyword evidence="3" id="KW-0964">Secreted</keyword>
<dbReference type="Pfam" id="PF00100">
    <property type="entry name" value="Zona_pellucida"/>
    <property type="match status" value="1"/>
</dbReference>
<keyword evidence="5" id="KW-0165">Cleavage on pair of basic residues</keyword>
<keyword evidence="4" id="KW-0272">Extracellular matrix</keyword>
<dbReference type="GO" id="GO:0035804">
    <property type="term" value="F:structural constituent of egg coat"/>
    <property type="evidence" value="ECO:0007669"/>
    <property type="project" value="TreeGrafter"/>
</dbReference>
<keyword evidence="2" id="KW-1003">Cell membrane</keyword>
<dbReference type="GO" id="GO:0007339">
    <property type="term" value="P:binding of sperm to zona pellucida"/>
    <property type="evidence" value="ECO:0007669"/>
    <property type="project" value="TreeGrafter"/>
</dbReference>
<dbReference type="Pfam" id="PF23344">
    <property type="entry name" value="ZP-N"/>
    <property type="match status" value="1"/>
</dbReference>
<accession>A0A5C6NDT0</accession>
<dbReference type="GO" id="GO:0060468">
    <property type="term" value="P:prevention of polyspermy"/>
    <property type="evidence" value="ECO:0007669"/>
    <property type="project" value="TreeGrafter"/>
</dbReference>
<evidence type="ECO:0000256" key="6">
    <source>
        <dbReference type="ARBA" id="ARBA00022692"/>
    </source>
</evidence>
<dbReference type="InterPro" id="IPR042235">
    <property type="entry name" value="ZP-C_dom"/>
</dbReference>
<evidence type="ECO:0000256" key="13">
    <source>
        <dbReference type="SAM" id="MobiDB-lite"/>
    </source>
</evidence>
<dbReference type="EMBL" id="RHFK02000014">
    <property type="protein sequence ID" value="TWW65662.1"/>
    <property type="molecule type" value="Genomic_DNA"/>
</dbReference>
<feature type="chain" id="PRO_5022723551" evidence="14">
    <location>
        <begin position="25"/>
        <end position="499"/>
    </location>
</feature>
<evidence type="ECO:0000313" key="16">
    <source>
        <dbReference type="EMBL" id="TWW65662.1"/>
    </source>
</evidence>
<organism evidence="16 17">
    <name type="scientific">Takifugu flavidus</name>
    <name type="common">sansaifugu</name>
    <dbReference type="NCBI Taxonomy" id="433684"/>
    <lineage>
        <taxon>Eukaryota</taxon>
        <taxon>Metazoa</taxon>
        <taxon>Chordata</taxon>
        <taxon>Craniata</taxon>
        <taxon>Vertebrata</taxon>
        <taxon>Euteleostomi</taxon>
        <taxon>Actinopterygii</taxon>
        <taxon>Neopterygii</taxon>
        <taxon>Teleostei</taxon>
        <taxon>Neoteleostei</taxon>
        <taxon>Acanthomorphata</taxon>
        <taxon>Eupercaria</taxon>
        <taxon>Tetraodontiformes</taxon>
        <taxon>Tetradontoidea</taxon>
        <taxon>Tetraodontidae</taxon>
        <taxon>Takifugu</taxon>
    </lineage>
</organism>
<evidence type="ECO:0000256" key="10">
    <source>
        <dbReference type="ARBA" id="ARBA00023180"/>
    </source>
</evidence>
<proteinExistence type="predicted"/>
<dbReference type="Proteomes" id="UP000324091">
    <property type="component" value="Chromosome 21"/>
</dbReference>
<evidence type="ECO:0000256" key="11">
    <source>
        <dbReference type="ARBA" id="ARBA00023279"/>
    </source>
</evidence>
<dbReference type="InterPro" id="IPR001507">
    <property type="entry name" value="ZP_dom"/>
</dbReference>
<dbReference type="PANTHER" id="PTHR23343">
    <property type="entry name" value="ZONA PELLUCIDA SPERM-BINDING PROTEIN"/>
    <property type="match status" value="1"/>
</dbReference>
<dbReference type="InterPro" id="IPR055356">
    <property type="entry name" value="ZP-N"/>
</dbReference>
<evidence type="ECO:0000256" key="7">
    <source>
        <dbReference type="ARBA" id="ARBA00022989"/>
    </source>
</evidence>
<protein>
    <submittedName>
        <fullName evidence="16">Zona pellucida sperm-binding protein 1</fullName>
    </submittedName>
</protein>
<evidence type="ECO:0000256" key="12">
    <source>
        <dbReference type="ARBA" id="ARBA00024183"/>
    </source>
</evidence>
<dbReference type="SMART" id="SM00241">
    <property type="entry name" value="ZP"/>
    <property type="match status" value="1"/>
</dbReference>
<name>A0A5C6NDT0_9TELE</name>
<evidence type="ECO:0000256" key="2">
    <source>
        <dbReference type="ARBA" id="ARBA00022475"/>
    </source>
</evidence>
<evidence type="ECO:0000259" key="15">
    <source>
        <dbReference type="PROSITE" id="PS51034"/>
    </source>
</evidence>
<feature type="region of interest" description="Disordered" evidence="13">
    <location>
        <begin position="227"/>
        <end position="246"/>
    </location>
</feature>
<evidence type="ECO:0000256" key="4">
    <source>
        <dbReference type="ARBA" id="ARBA00022530"/>
    </source>
</evidence>
<keyword evidence="9" id="KW-1015">Disulfide bond</keyword>
<sequence>MAGFRVNFLLTVLTESLLLVSVRAWEPIDDNKLRSFYETGEWTDPQYIKLPDDLNSDYEEVDFFSSEDAFSEVEGIATVSFDSSVQNGLQIIDEDSDHLSVTDEMEGGSPTGFPQKWSGKSSQTSDLDVVCTKYGFQVTFLMCPLSEVKVLGPKELLPVVDAPASCGYELNIPENVLIVPLTGCHVKHLATCNASTYSLQFLYINKFGQHKIATAICEEEIQLSPRTGGNQGKCPRDPAGAPAAPPPAGALPIPNLNACTQDQYFVFSIEHNSASIPVDTTKLFVPGHPECRPIFVNSTVAIFKFKVTSCGTRTYDVGDIKVYLAQVQTAVSALNLKYGIITRSHPLRFLVECRYSKLGGVSVAMTTAEFRVRMDSSPIPSVIFSNGVYAVELRIATDETYTSYLPTNSLPLERLLGTKVYLELNLLSPYPEAVLIVNYCIAYPRSARNALVFIYKGCTNPYDPYVYIHMTVQRHQRRVAIVAFQFMEQRTNLYLKEEG</sequence>
<dbReference type="InterPro" id="IPR055355">
    <property type="entry name" value="ZP-C"/>
</dbReference>
<evidence type="ECO:0000256" key="8">
    <source>
        <dbReference type="ARBA" id="ARBA00023136"/>
    </source>
</evidence>
<dbReference type="PANTHER" id="PTHR23343:SF117">
    <property type="entry name" value="ZONA PELLUCIDA SPERM-BINDING PROTEIN 4-LIKE ISOFORM X1"/>
    <property type="match status" value="1"/>
</dbReference>
<evidence type="ECO:0000256" key="3">
    <source>
        <dbReference type="ARBA" id="ARBA00022525"/>
    </source>
</evidence>
<keyword evidence="14" id="KW-0732">Signal</keyword>